<dbReference type="InterPro" id="IPR014043">
    <property type="entry name" value="Acyl_transferase_dom"/>
</dbReference>
<dbReference type="Pfam" id="PF13602">
    <property type="entry name" value="ADH_zinc_N_2"/>
    <property type="match status" value="1"/>
</dbReference>
<dbReference type="InterPro" id="IPR032821">
    <property type="entry name" value="PKS_assoc"/>
</dbReference>
<dbReference type="SUPFAM" id="SSF53901">
    <property type="entry name" value="Thiolase-like"/>
    <property type="match status" value="1"/>
</dbReference>
<dbReference type="Gene3D" id="3.10.129.110">
    <property type="entry name" value="Polyketide synthase dehydratase"/>
    <property type="match status" value="1"/>
</dbReference>
<dbReference type="SUPFAM" id="SSF53335">
    <property type="entry name" value="S-adenosyl-L-methionine-dependent methyltransferases"/>
    <property type="match status" value="1"/>
</dbReference>
<dbReference type="Gene3D" id="3.40.366.10">
    <property type="entry name" value="Malonyl-Coenzyme A Acyl Carrier Protein, domain 2"/>
    <property type="match status" value="1"/>
</dbReference>
<dbReference type="GO" id="GO:0031177">
    <property type="term" value="F:phosphopantetheine binding"/>
    <property type="evidence" value="ECO:0007669"/>
    <property type="project" value="InterPro"/>
</dbReference>
<dbReference type="SMART" id="SM00827">
    <property type="entry name" value="PKS_AT"/>
    <property type="match status" value="1"/>
</dbReference>
<dbReference type="SMART" id="SM00823">
    <property type="entry name" value="PKS_PP"/>
    <property type="match status" value="1"/>
</dbReference>
<dbReference type="GO" id="GO:0004312">
    <property type="term" value="F:fatty acid synthase activity"/>
    <property type="evidence" value="ECO:0007669"/>
    <property type="project" value="TreeGrafter"/>
</dbReference>
<keyword evidence="7" id="KW-0560">Oxidoreductase</keyword>
<dbReference type="Pfam" id="PF21089">
    <property type="entry name" value="PKS_DH_N"/>
    <property type="match status" value="1"/>
</dbReference>
<keyword evidence="9" id="KW-0275">Fatty acid biosynthesis</keyword>
<accession>A0AAE0YM01</accession>
<dbReference type="Pfam" id="PF00550">
    <property type="entry name" value="PP-binding"/>
    <property type="match status" value="1"/>
</dbReference>
<name>A0AAE0YM01_9GAST</name>
<dbReference type="EMBL" id="JAWDGP010005847">
    <property type="protein sequence ID" value="KAK3750800.1"/>
    <property type="molecule type" value="Genomic_DNA"/>
</dbReference>
<evidence type="ECO:0000256" key="10">
    <source>
        <dbReference type="ARBA" id="ARBA00023268"/>
    </source>
</evidence>
<keyword evidence="2" id="KW-0444">Lipid biosynthesis</keyword>
<keyword evidence="15" id="KW-1185">Reference proteome</keyword>
<dbReference type="InterPro" id="IPR016035">
    <property type="entry name" value="Acyl_Trfase/lysoPLipase"/>
</dbReference>
<dbReference type="InterPro" id="IPR009081">
    <property type="entry name" value="PP-bd_ACP"/>
</dbReference>
<keyword evidence="4" id="KW-0808">Transferase</keyword>
<dbReference type="InterPro" id="IPR020806">
    <property type="entry name" value="PKS_PP-bd"/>
</dbReference>
<feature type="non-terminal residue" evidence="14">
    <location>
        <position position="1"/>
    </location>
</feature>
<evidence type="ECO:0000313" key="14">
    <source>
        <dbReference type="EMBL" id="KAK3750800.1"/>
    </source>
</evidence>
<evidence type="ECO:0000256" key="11">
    <source>
        <dbReference type="PROSITE-ProRule" id="PRU01363"/>
    </source>
</evidence>
<dbReference type="Proteomes" id="UP001283361">
    <property type="component" value="Unassembled WGS sequence"/>
</dbReference>
<evidence type="ECO:0000313" key="15">
    <source>
        <dbReference type="Proteomes" id="UP001283361"/>
    </source>
</evidence>
<dbReference type="PROSITE" id="PS50075">
    <property type="entry name" value="CARRIER"/>
    <property type="match status" value="1"/>
</dbReference>
<dbReference type="Gene3D" id="1.10.1200.10">
    <property type="entry name" value="ACP-like"/>
    <property type="match status" value="1"/>
</dbReference>
<feature type="region of interest" description="N-terminal hotdog fold" evidence="11">
    <location>
        <begin position="507"/>
        <end position="636"/>
    </location>
</feature>
<dbReference type="Gene3D" id="3.30.70.3290">
    <property type="match status" value="1"/>
</dbReference>
<dbReference type="PANTHER" id="PTHR43775">
    <property type="entry name" value="FATTY ACID SYNTHASE"/>
    <property type="match status" value="1"/>
</dbReference>
<feature type="domain" description="Carrier" evidence="12">
    <location>
        <begin position="1838"/>
        <end position="1914"/>
    </location>
</feature>
<dbReference type="Gene3D" id="3.40.47.10">
    <property type="match status" value="1"/>
</dbReference>
<feature type="active site" description="Proton donor; for dehydratase activity" evidence="11">
    <location>
        <position position="696"/>
    </location>
</feature>
<proteinExistence type="predicted"/>
<protein>
    <submittedName>
        <fullName evidence="14">Uncharacterized protein</fullName>
    </submittedName>
</protein>
<dbReference type="SUPFAM" id="SSF50129">
    <property type="entry name" value="GroES-like"/>
    <property type="match status" value="1"/>
</dbReference>
<dbReference type="SUPFAM" id="SSF51735">
    <property type="entry name" value="NAD(P)-binding Rossmann-fold domains"/>
    <property type="match status" value="2"/>
</dbReference>
<dbReference type="InterPro" id="IPR036291">
    <property type="entry name" value="NAD(P)-bd_dom_sf"/>
</dbReference>
<dbReference type="SUPFAM" id="SSF47336">
    <property type="entry name" value="ACP-like"/>
    <property type="match status" value="1"/>
</dbReference>
<sequence length="1914" mass="212396">SAGLSKLMIIMHSRQIPPNLHFNTPNPNIPGLFDGRLKVVTETTPFDGGLIAINSFGMGGTNAHAIFRSFDKKAETHPASDKPRLFTYSARTEEGLTKILEEAHKHSSSVEFHALCQESANTKPKNMPYRGSTILNGQEKVMEIQKCSSKPRETWFIFSGMGSQWLGMGKSLMALDVFRQSIEDTSAILTPLGVDLMGCITEGTEETLKSIMAPFILINAIQMALTDLLMSMGVVPDGIVGHSLGEVGCAYADGCLTRREAILSAYWRAKVVLDGDVPPGKMAAVELTWDEAKRLCPPGVVAACHNSQDSVTISGGAQEMIKFMEELTAQGVMVKEVNSSNISYHSPFMEKLSVNLKNALEKEIVPKPRSKKWISTSIPEEKWGDPVAQTAGASYHATNLLSPVLFYEGLQKIPSNAIAIEIAPCGLLQSVIKKSLGPDCICVALQKRKHPNNLEIFFSALGKCYSHGVSMSPLGLYPLVQYPVSIQTPMLSNMISQAWDHSMKWRYPIPEDYEPETGSLSDSSFEFDFSEDSPDKYLLDHSVDGRMLFPATGTLVLAWKTLANLKGVEFDQLAVQLSNVQIQRALFLFPSGKATLSVSVMPITGEFQVRDGETLLSSGVITSSDEPLLETDQHTKKGSVLNGKPVTEIINVDEIYKELILRGYEYGHCFQGIRRASIDGQDTDIRWDGRWITYLDTVLQMCLLSNPGTHQCLPVLIESVIIDPRVHPPPPPEGTEQFETIPGHRDPVLDIVAAGGVEIRGSHTIRSSRRLTHPPPNIEEFTFAPYIDPSPTERSAVTVSPALRDYADACFEFSRQGMKRWLAEDKNNLLPNKQEIVEALELANKIASTPETASNFSSAKATLDALVNSKNGHSLPNYGVFEMLDKVFSEPLEGDYWNTLKKKLHDCRTLLWDDPITTAIESEDIVKMIIETVADNVSQQVVEILEVGALRGPYYRQAIPKALDYLTVKDWRYTVADKFFVEDAVDYPVKMLQFDPRDPANFPVAQNESYDLLILKWILHMQVDLDEAITGLSKMLKPGGFLLVEENVERLPTLYPIKAIVSASCNGNNGPEGTRTFGSFYSDAQWSAFFARHGFEQIMHRRDGISASLFLLRKPFVPTTPPVIVHVDDLQCSWLEEVQARCAELKESPKDARLWLVAETELSGILGFFRALVWDITQEKIRCVQIGETTGVKIPKITADSADFKELVKKDITYNVYKGGKWGTYRGFVMPEAVRKMERQSDYVFADSLSAGDVSSLRWFDSPLKTGCHNGMLGRKLVQQLETETCSVYFAGLNERDIMLANGTIKRDNLPQETYFKEGVLGIEFSGRKSCGKRVMGLCPPPALATSVQCPVTSLWTVPDHWTLEEAATVPLAYATAYYCLIITAGLQKGKTVFIHNGASAIGQASIAVALSYNCEVFTLTKNKDETDLLKTIYPQLKEKNFSSSADCLFERHILKETKGKGVNVVVNTLRGKFLTASRRLLAKQGVFLDVGFQIDGQTEIAYYTKVQTDLRFQLDALLESQGPEWTRLYDLVQTGIQSGVVKPLKRMIYSMDRIVEAFKNVEAQREIGKALLKIRDEEKQKLCSTPKNSFLGVYRTCFDPTKSYILVGGMGGMGLETAHWMVLRGAKKLLITSRSGITTGYQERKISYLRQLGVEIEVLALSVNSQETAKKLLEHALKLGPVGGIFNMAAALQDDHFTNFTLEKFLKPLEAKITTTMLLDEMSRKKPVIDTLDYFVMYSTLTVSHGVLGQTNYAFGSSVLERICEQRKKDGLPATVPQWGSIADVGFLAVTGSKIMTSRKHPQRFYNVLDVFDFMMSSNGVITTSVVLVDKAKGVFDDKTSGADQVLREVGKILGIKNVATVDGDKEFIDMGVDSLMSVEIKQSLERDVDLVLSSKEIQLMTFNSLRALVEGL</sequence>
<evidence type="ECO:0000256" key="4">
    <source>
        <dbReference type="ARBA" id="ARBA00022679"/>
    </source>
</evidence>
<dbReference type="InterPro" id="IPR049900">
    <property type="entry name" value="PKS_mFAS_DH"/>
</dbReference>
<dbReference type="InterPro" id="IPR057326">
    <property type="entry name" value="KR_dom"/>
</dbReference>
<evidence type="ECO:0000256" key="1">
    <source>
        <dbReference type="ARBA" id="ARBA00022450"/>
    </source>
</evidence>
<keyword evidence="6" id="KW-0521">NADP</keyword>
<dbReference type="InterPro" id="IPR029063">
    <property type="entry name" value="SAM-dependent_MTases_sf"/>
</dbReference>
<feature type="region of interest" description="C-terminal hotdog fold" evidence="11">
    <location>
        <begin position="647"/>
        <end position="779"/>
    </location>
</feature>
<comment type="caution">
    <text evidence="14">The sequence shown here is derived from an EMBL/GenBank/DDBJ whole genome shotgun (WGS) entry which is preliminary data.</text>
</comment>
<evidence type="ECO:0000256" key="5">
    <source>
        <dbReference type="ARBA" id="ARBA00022832"/>
    </source>
</evidence>
<dbReference type="Gene3D" id="3.90.180.10">
    <property type="entry name" value="Medium-chain alcohol dehydrogenases, catalytic domain"/>
    <property type="match status" value="1"/>
</dbReference>
<dbReference type="Pfam" id="PF08659">
    <property type="entry name" value="KR"/>
    <property type="match status" value="1"/>
</dbReference>
<keyword evidence="8" id="KW-0443">Lipid metabolism</keyword>
<organism evidence="14 15">
    <name type="scientific">Elysia crispata</name>
    <name type="common">lettuce slug</name>
    <dbReference type="NCBI Taxonomy" id="231223"/>
    <lineage>
        <taxon>Eukaryota</taxon>
        <taxon>Metazoa</taxon>
        <taxon>Spiralia</taxon>
        <taxon>Lophotrochozoa</taxon>
        <taxon>Mollusca</taxon>
        <taxon>Gastropoda</taxon>
        <taxon>Heterobranchia</taxon>
        <taxon>Euthyneura</taxon>
        <taxon>Panpulmonata</taxon>
        <taxon>Sacoglossa</taxon>
        <taxon>Placobranchoidea</taxon>
        <taxon>Plakobranchidae</taxon>
        <taxon>Elysia</taxon>
    </lineage>
</organism>
<gene>
    <name evidence="14" type="ORF">RRG08_037241</name>
</gene>
<keyword evidence="3" id="KW-0597">Phosphoprotein</keyword>
<evidence type="ECO:0000256" key="2">
    <source>
        <dbReference type="ARBA" id="ARBA00022516"/>
    </source>
</evidence>
<dbReference type="InterPro" id="IPR049391">
    <property type="entry name" value="FAS_pseudo-KR"/>
</dbReference>
<evidence type="ECO:0000256" key="8">
    <source>
        <dbReference type="ARBA" id="ARBA00023098"/>
    </source>
</evidence>
<dbReference type="GO" id="GO:0016491">
    <property type="term" value="F:oxidoreductase activity"/>
    <property type="evidence" value="ECO:0007669"/>
    <property type="project" value="UniProtKB-KW"/>
</dbReference>
<dbReference type="InterPro" id="IPR001227">
    <property type="entry name" value="Ac_transferase_dom_sf"/>
</dbReference>
<keyword evidence="10" id="KW-0511">Multifunctional enzyme</keyword>
<dbReference type="Pfam" id="PF16197">
    <property type="entry name" value="KAsynt_C_assoc"/>
    <property type="match status" value="1"/>
</dbReference>
<keyword evidence="1" id="KW-0596">Phosphopantetheine</keyword>
<dbReference type="Gene3D" id="3.40.50.720">
    <property type="entry name" value="NAD(P)-binding Rossmann-like Domain"/>
    <property type="match status" value="1"/>
</dbReference>
<feature type="domain" description="PKS/mFAS DH" evidence="13">
    <location>
        <begin position="507"/>
        <end position="779"/>
    </location>
</feature>
<dbReference type="GO" id="GO:0006633">
    <property type="term" value="P:fatty acid biosynthetic process"/>
    <property type="evidence" value="ECO:0007669"/>
    <property type="project" value="UniProtKB-KW"/>
</dbReference>
<dbReference type="Gene3D" id="3.40.50.150">
    <property type="entry name" value="Vaccinia Virus protein VP39"/>
    <property type="match status" value="1"/>
</dbReference>
<evidence type="ECO:0000256" key="6">
    <source>
        <dbReference type="ARBA" id="ARBA00022857"/>
    </source>
</evidence>
<dbReference type="InterPro" id="IPR036736">
    <property type="entry name" value="ACP-like_sf"/>
</dbReference>
<evidence type="ECO:0000259" key="13">
    <source>
        <dbReference type="PROSITE" id="PS52019"/>
    </source>
</evidence>
<dbReference type="PROSITE" id="PS52019">
    <property type="entry name" value="PKS_MFAS_DH"/>
    <property type="match status" value="1"/>
</dbReference>
<evidence type="ECO:0000259" key="12">
    <source>
        <dbReference type="PROSITE" id="PS50075"/>
    </source>
</evidence>
<dbReference type="InterPro" id="IPR011032">
    <property type="entry name" value="GroES-like_sf"/>
</dbReference>
<reference evidence="14" key="1">
    <citation type="journal article" date="2023" name="G3 (Bethesda)">
        <title>A reference genome for the long-term kleptoplast-retaining sea slug Elysia crispata morphotype clarki.</title>
        <authorList>
            <person name="Eastman K.E."/>
            <person name="Pendleton A.L."/>
            <person name="Shaikh M.A."/>
            <person name="Suttiyut T."/>
            <person name="Ogas R."/>
            <person name="Tomko P."/>
            <person name="Gavelis G."/>
            <person name="Widhalm J.R."/>
            <person name="Wisecaver J.H."/>
        </authorList>
    </citation>
    <scope>NUCLEOTIDE SEQUENCE</scope>
    <source>
        <strain evidence="14">ECLA1</strain>
    </source>
</reference>
<dbReference type="InterPro" id="IPR013968">
    <property type="entry name" value="PKS_KR"/>
</dbReference>
<dbReference type="InterPro" id="IPR042104">
    <property type="entry name" value="PKS_dehydratase_sf"/>
</dbReference>
<keyword evidence="5" id="KW-0276">Fatty acid metabolism</keyword>
<dbReference type="SUPFAM" id="SSF55048">
    <property type="entry name" value="Probable ACP-binding domain of malonyl-CoA ACP transacylase"/>
    <property type="match status" value="1"/>
</dbReference>
<dbReference type="CDD" id="cd05195">
    <property type="entry name" value="enoyl_red"/>
    <property type="match status" value="1"/>
</dbReference>
<dbReference type="PANTHER" id="PTHR43775:SF7">
    <property type="entry name" value="FATTY ACID SYNTHASE"/>
    <property type="match status" value="1"/>
</dbReference>
<dbReference type="SUPFAM" id="SSF52151">
    <property type="entry name" value="FabD/lysophospholipase-like"/>
    <property type="match status" value="1"/>
</dbReference>
<dbReference type="InterPro" id="IPR016039">
    <property type="entry name" value="Thiolase-like"/>
</dbReference>
<dbReference type="SMART" id="SM00829">
    <property type="entry name" value="PKS_ER"/>
    <property type="match status" value="1"/>
</dbReference>
<dbReference type="SMART" id="SM00822">
    <property type="entry name" value="PKS_KR"/>
    <property type="match status" value="1"/>
</dbReference>
<dbReference type="Pfam" id="PF00698">
    <property type="entry name" value="Acyl_transf_1"/>
    <property type="match status" value="1"/>
</dbReference>
<dbReference type="InterPro" id="IPR016036">
    <property type="entry name" value="Malonyl_transacylase_ACP-bd"/>
</dbReference>
<dbReference type="InterPro" id="IPR050091">
    <property type="entry name" value="PKS_NRPS_Biosynth_Enz"/>
</dbReference>
<evidence type="ECO:0000256" key="3">
    <source>
        <dbReference type="ARBA" id="ARBA00022553"/>
    </source>
</evidence>
<dbReference type="InterPro" id="IPR020843">
    <property type="entry name" value="ER"/>
</dbReference>
<evidence type="ECO:0000256" key="7">
    <source>
        <dbReference type="ARBA" id="ARBA00023002"/>
    </source>
</evidence>
<dbReference type="Pfam" id="PF21149">
    <property type="entry name" value="FAS_pseudo-KR"/>
    <property type="match status" value="1"/>
</dbReference>
<feature type="active site" description="Proton acceptor; for dehydratase activity" evidence="11">
    <location>
        <position position="541"/>
    </location>
</feature>
<dbReference type="InterPro" id="IPR049552">
    <property type="entry name" value="PKS_DH_N"/>
</dbReference>
<evidence type="ECO:0000256" key="9">
    <source>
        <dbReference type="ARBA" id="ARBA00023160"/>
    </source>
</evidence>